<dbReference type="PANTHER" id="PTHR11122:SF13">
    <property type="entry name" value="GLUCOSE-6-PHOSPHATE 1-EPIMERASE"/>
    <property type="match status" value="1"/>
</dbReference>
<dbReference type="InterPro" id="IPR008183">
    <property type="entry name" value="Aldose_1/G6P_1-epimerase"/>
</dbReference>
<dbReference type="PIRSF" id="PIRSF016020">
    <property type="entry name" value="PHexose_mutarotase"/>
    <property type="match status" value="1"/>
</dbReference>
<dbReference type="SUPFAM" id="SSF74650">
    <property type="entry name" value="Galactose mutarotase-like"/>
    <property type="match status" value="1"/>
</dbReference>
<keyword evidence="3 4" id="KW-0413">Isomerase</keyword>
<evidence type="ECO:0000256" key="1">
    <source>
        <dbReference type="ARBA" id="ARBA00001096"/>
    </source>
</evidence>
<dbReference type="InterPro" id="IPR014718">
    <property type="entry name" value="GH-type_carb-bd"/>
</dbReference>
<keyword evidence="6" id="KW-1185">Reference proteome</keyword>
<dbReference type="Pfam" id="PF01263">
    <property type="entry name" value="Aldose_epim"/>
    <property type="match status" value="1"/>
</dbReference>
<dbReference type="PANTHER" id="PTHR11122">
    <property type="entry name" value="APOSPORY-ASSOCIATED PROTEIN C-RELATED"/>
    <property type="match status" value="1"/>
</dbReference>
<accession>A0ABU3VZN7</accession>
<organism evidence="5 6">
    <name type="scientific">Marinobacter xestospongiae</name>
    <dbReference type="NCBI Taxonomy" id="994319"/>
    <lineage>
        <taxon>Bacteria</taxon>
        <taxon>Pseudomonadati</taxon>
        <taxon>Pseudomonadota</taxon>
        <taxon>Gammaproteobacteria</taxon>
        <taxon>Pseudomonadales</taxon>
        <taxon>Marinobacteraceae</taxon>
        <taxon>Marinobacter</taxon>
    </lineage>
</organism>
<dbReference type="CDD" id="cd09020">
    <property type="entry name" value="D-hex-6-P-epi_like"/>
    <property type="match status" value="1"/>
</dbReference>
<dbReference type="Gene3D" id="2.70.98.10">
    <property type="match status" value="1"/>
</dbReference>
<comment type="similarity">
    <text evidence="2 4">Belongs to the glucose-6-phosphate 1-epimerase family.</text>
</comment>
<reference evidence="5 6" key="1">
    <citation type="submission" date="2023-10" db="EMBL/GenBank/DDBJ databases">
        <title>Characteristics and mechanism of a salt-tolerant marine origin heterotrophic nitrifying- aerobic denitrifying bacteria Marinobacter xestospongiae HN1.</title>
        <authorList>
            <person name="Qi R."/>
        </authorList>
    </citation>
    <scope>NUCLEOTIDE SEQUENCE [LARGE SCALE GENOMIC DNA]</scope>
    <source>
        <strain evidence="5 6">HN1</strain>
    </source>
</reference>
<dbReference type="Proteomes" id="UP001269819">
    <property type="component" value="Unassembled WGS sequence"/>
</dbReference>
<dbReference type="InterPro" id="IPR011013">
    <property type="entry name" value="Gal_mutarotase_sf_dom"/>
</dbReference>
<dbReference type="EMBL" id="JAWIIJ010000009">
    <property type="protein sequence ID" value="MDV2079752.1"/>
    <property type="molecule type" value="Genomic_DNA"/>
</dbReference>
<sequence length="306" mass="34373">MTETPGSWSFTRWITKGQLEGLEIHHPDFHAKLLLQGAHLIQFAPTGEANWLWLSKTARFETGRAVRGGIPICWPWFGLPDRNPPQVREHIQTRQSHGFARTQLWQLDQLTESPETVEVSLALAIDDDMPTLWHGKARALLTFRFSADLLHIALTTTNLDSKPLALTQALHTYFPCDDIASTQLEGFDGVKFVDTLRDWELYEQCGPVTFDGEVDRIYQRPAEQQVCIHNGNRQQQITSLGSRSAVVWNPGPEKADCLSDFPAEAWRSMVCVETANALHDFRVLNSGQTHTLGAMISCRQGPASDS</sequence>
<protein>
    <recommendedName>
        <fullName evidence="4">Putative glucose-6-phosphate 1-epimerase</fullName>
        <ecNumber evidence="4">5.1.3.15</ecNumber>
    </recommendedName>
</protein>
<comment type="caution">
    <text evidence="5">The sequence shown here is derived from an EMBL/GenBank/DDBJ whole genome shotgun (WGS) entry which is preliminary data.</text>
</comment>
<dbReference type="InterPro" id="IPR025532">
    <property type="entry name" value="G6P_1-epimerase"/>
</dbReference>
<dbReference type="EC" id="5.1.3.15" evidence="4"/>
<gene>
    <name evidence="5" type="ORF">RYS15_13765</name>
</gene>
<evidence type="ECO:0000256" key="2">
    <source>
        <dbReference type="ARBA" id="ARBA00005866"/>
    </source>
</evidence>
<dbReference type="RefSeq" id="WP_316974252.1">
    <property type="nucleotide sequence ID" value="NZ_JAWIIJ010000009.1"/>
</dbReference>
<evidence type="ECO:0000256" key="3">
    <source>
        <dbReference type="ARBA" id="ARBA00023235"/>
    </source>
</evidence>
<evidence type="ECO:0000313" key="6">
    <source>
        <dbReference type="Proteomes" id="UP001269819"/>
    </source>
</evidence>
<evidence type="ECO:0000256" key="4">
    <source>
        <dbReference type="PIRNR" id="PIRNR016020"/>
    </source>
</evidence>
<evidence type="ECO:0000313" key="5">
    <source>
        <dbReference type="EMBL" id="MDV2079752.1"/>
    </source>
</evidence>
<comment type="catalytic activity">
    <reaction evidence="1">
        <text>alpha-D-glucose 6-phosphate = beta-D-glucose 6-phosphate</text>
        <dbReference type="Rhea" id="RHEA:16249"/>
        <dbReference type="ChEBI" id="CHEBI:58225"/>
        <dbReference type="ChEBI" id="CHEBI:58247"/>
        <dbReference type="EC" id="5.1.3.15"/>
    </reaction>
</comment>
<proteinExistence type="inferred from homology"/>
<name>A0ABU3VZN7_9GAMM</name>